<evidence type="ECO:0000313" key="2">
    <source>
        <dbReference type="EMBL" id="HGW93193.1"/>
    </source>
</evidence>
<accession>A0A832M320</accession>
<dbReference type="AlphaFoldDB" id="A0A832M320"/>
<dbReference type="Pfam" id="PF00583">
    <property type="entry name" value="Acetyltransf_1"/>
    <property type="match status" value="1"/>
</dbReference>
<organism evidence="2">
    <name type="scientific">Oscillatoriales cyanobacterium SpSt-402</name>
    <dbReference type="NCBI Taxonomy" id="2282168"/>
    <lineage>
        <taxon>Bacteria</taxon>
        <taxon>Bacillati</taxon>
        <taxon>Cyanobacteriota</taxon>
        <taxon>Cyanophyceae</taxon>
        <taxon>Oscillatoriophycideae</taxon>
        <taxon>Oscillatoriales</taxon>
    </lineage>
</organism>
<protein>
    <submittedName>
        <fullName evidence="2">N-acetyltransferase</fullName>
    </submittedName>
</protein>
<dbReference type="PANTHER" id="PTHR43617:SF2">
    <property type="entry name" value="UPF0039 PROTEIN SLL0451"/>
    <property type="match status" value="1"/>
</dbReference>
<dbReference type="Gene3D" id="3.40.630.30">
    <property type="match status" value="1"/>
</dbReference>
<reference evidence="2" key="1">
    <citation type="journal article" date="2020" name="mSystems">
        <title>Genome- and Community-Level Interaction Insights into Carbon Utilization and Element Cycling Functions of Hydrothermarchaeota in Hydrothermal Sediment.</title>
        <authorList>
            <person name="Zhou Z."/>
            <person name="Liu Y."/>
            <person name="Xu W."/>
            <person name="Pan J."/>
            <person name="Luo Z.H."/>
            <person name="Li M."/>
        </authorList>
    </citation>
    <scope>NUCLEOTIDE SEQUENCE [LARGE SCALE GENOMIC DNA]</scope>
    <source>
        <strain evidence="2">SpSt-402</strain>
    </source>
</reference>
<evidence type="ECO:0000259" key="1">
    <source>
        <dbReference type="PROSITE" id="PS51186"/>
    </source>
</evidence>
<dbReference type="GO" id="GO:0016747">
    <property type="term" value="F:acyltransferase activity, transferring groups other than amino-acyl groups"/>
    <property type="evidence" value="ECO:0007669"/>
    <property type="project" value="InterPro"/>
</dbReference>
<dbReference type="InterPro" id="IPR016181">
    <property type="entry name" value="Acyl_CoA_acyltransferase"/>
</dbReference>
<dbReference type="PANTHER" id="PTHR43617">
    <property type="entry name" value="L-AMINO ACID N-ACETYLTRANSFERASE"/>
    <property type="match status" value="1"/>
</dbReference>
<gene>
    <name evidence="2" type="ORF">ENR47_02745</name>
</gene>
<keyword evidence="2" id="KW-0808">Transferase</keyword>
<sequence length="170" mass="18608">MQIRAEKPEDRDAVYRVNVAAFGREGEADLVDRLRGIPSTFSFVAVESEQIVGHIFFSPVAISGTWADDLFILGLAPVAVLPDYQHQGIGSSLIRYGLDACARFGCKAIVVLGYPEYYSRFGFTPAKEKGLGCEYPVPDEVFMVLELEQGALEGCAGTVKYRSEFNAIAD</sequence>
<proteinExistence type="predicted"/>
<dbReference type="EMBL" id="DSRD01000181">
    <property type="protein sequence ID" value="HGW93193.1"/>
    <property type="molecule type" value="Genomic_DNA"/>
</dbReference>
<comment type="caution">
    <text evidence="2">The sequence shown here is derived from an EMBL/GenBank/DDBJ whole genome shotgun (WGS) entry which is preliminary data.</text>
</comment>
<feature type="domain" description="N-acetyltransferase" evidence="1">
    <location>
        <begin position="1"/>
        <end position="148"/>
    </location>
</feature>
<dbReference type="InterPro" id="IPR000182">
    <property type="entry name" value="GNAT_dom"/>
</dbReference>
<dbReference type="InterPro" id="IPR050276">
    <property type="entry name" value="MshD_Acetyltransferase"/>
</dbReference>
<name>A0A832M320_9CYAN</name>
<dbReference type="CDD" id="cd04301">
    <property type="entry name" value="NAT_SF"/>
    <property type="match status" value="1"/>
</dbReference>
<dbReference type="PROSITE" id="PS51186">
    <property type="entry name" value="GNAT"/>
    <property type="match status" value="1"/>
</dbReference>
<dbReference type="SUPFAM" id="SSF55729">
    <property type="entry name" value="Acyl-CoA N-acyltransferases (Nat)"/>
    <property type="match status" value="1"/>
</dbReference>